<dbReference type="AlphaFoldDB" id="A0A451BL84"/>
<gene>
    <name evidence="1" type="ORF">BECKSD772D_GA0070982_10345</name>
</gene>
<reference evidence="1" key="1">
    <citation type="submission" date="2019-02" db="EMBL/GenBank/DDBJ databases">
        <authorList>
            <person name="Gruber-Vodicka R. H."/>
            <person name="Seah K. B. B."/>
        </authorList>
    </citation>
    <scope>NUCLEOTIDE SEQUENCE</scope>
    <source>
        <strain evidence="1">BECK_S127</strain>
    </source>
</reference>
<evidence type="ECO:0000313" key="1">
    <source>
        <dbReference type="EMBL" id="VFK79047.1"/>
    </source>
</evidence>
<sequence>MRWKPLPCCLERRYLKKKTRGIRVRENHLKSHEGKKKVGLRELRSRDPTLFVNRRVSPPIR</sequence>
<proteinExistence type="predicted"/>
<dbReference type="EMBL" id="CAADHB010000034">
    <property type="protein sequence ID" value="VFK79047.1"/>
    <property type="molecule type" value="Genomic_DNA"/>
</dbReference>
<name>A0A451BL84_9GAMM</name>
<organism evidence="1">
    <name type="scientific">Candidatus Kentrum sp. SD</name>
    <dbReference type="NCBI Taxonomy" id="2126332"/>
    <lineage>
        <taxon>Bacteria</taxon>
        <taxon>Pseudomonadati</taxon>
        <taxon>Pseudomonadota</taxon>
        <taxon>Gammaproteobacteria</taxon>
        <taxon>Candidatus Kentrum</taxon>
    </lineage>
</organism>
<protein>
    <submittedName>
        <fullName evidence="1">Uncharacterized protein</fullName>
    </submittedName>
</protein>
<accession>A0A451BL84</accession>